<dbReference type="PANTHER" id="PTHR31639:SF315">
    <property type="entry name" value="LEUCINE-RICH REPEAT DOMAIN SUPERFAMILY, F-BOX-LIKE DOMAIN SUPERFAMILY"/>
    <property type="match status" value="1"/>
</dbReference>
<comment type="caution">
    <text evidence="2">The sequence shown here is derived from an EMBL/GenBank/DDBJ whole genome shotgun (WGS) entry which is preliminary data.</text>
</comment>
<evidence type="ECO:0000313" key="2">
    <source>
        <dbReference type="EMBL" id="GJT54199.1"/>
    </source>
</evidence>
<protein>
    <submittedName>
        <fullName evidence="2">F-box/FBD/LRR-repeat protein-like protein</fullName>
    </submittedName>
</protein>
<dbReference type="Gene3D" id="3.80.10.10">
    <property type="entry name" value="Ribonuclease Inhibitor"/>
    <property type="match status" value="1"/>
</dbReference>
<dbReference type="Pfam" id="PF08387">
    <property type="entry name" value="FBD"/>
    <property type="match status" value="1"/>
</dbReference>
<dbReference type="SUPFAM" id="SSF52047">
    <property type="entry name" value="RNI-like"/>
    <property type="match status" value="1"/>
</dbReference>
<dbReference type="InterPro" id="IPR036047">
    <property type="entry name" value="F-box-like_dom_sf"/>
</dbReference>
<accession>A0ABQ5ETC4</accession>
<gene>
    <name evidence="2" type="ORF">Tco_0989253</name>
</gene>
<keyword evidence="3" id="KW-1185">Reference proteome</keyword>
<dbReference type="SMART" id="SM00579">
    <property type="entry name" value="FBD"/>
    <property type="match status" value="1"/>
</dbReference>
<evidence type="ECO:0000313" key="3">
    <source>
        <dbReference type="Proteomes" id="UP001151760"/>
    </source>
</evidence>
<reference evidence="2" key="2">
    <citation type="submission" date="2022-01" db="EMBL/GenBank/DDBJ databases">
        <authorList>
            <person name="Yamashiro T."/>
            <person name="Shiraishi A."/>
            <person name="Satake H."/>
            <person name="Nakayama K."/>
        </authorList>
    </citation>
    <scope>NUCLEOTIDE SEQUENCE</scope>
</reference>
<proteinExistence type="predicted"/>
<dbReference type="Pfam" id="PF00646">
    <property type="entry name" value="F-box"/>
    <property type="match status" value="1"/>
</dbReference>
<feature type="domain" description="FBD" evidence="1">
    <location>
        <begin position="275"/>
        <end position="347"/>
    </location>
</feature>
<dbReference type="SUPFAM" id="SSF81383">
    <property type="entry name" value="F-box domain"/>
    <property type="match status" value="1"/>
</dbReference>
<organism evidence="2 3">
    <name type="scientific">Tanacetum coccineum</name>
    <dbReference type="NCBI Taxonomy" id="301880"/>
    <lineage>
        <taxon>Eukaryota</taxon>
        <taxon>Viridiplantae</taxon>
        <taxon>Streptophyta</taxon>
        <taxon>Embryophyta</taxon>
        <taxon>Tracheophyta</taxon>
        <taxon>Spermatophyta</taxon>
        <taxon>Magnoliopsida</taxon>
        <taxon>eudicotyledons</taxon>
        <taxon>Gunneridae</taxon>
        <taxon>Pentapetalae</taxon>
        <taxon>asterids</taxon>
        <taxon>campanulids</taxon>
        <taxon>Asterales</taxon>
        <taxon>Asteraceae</taxon>
        <taxon>Asteroideae</taxon>
        <taxon>Anthemideae</taxon>
        <taxon>Anthemidinae</taxon>
        <taxon>Tanacetum</taxon>
    </lineage>
</organism>
<reference evidence="2" key="1">
    <citation type="journal article" date="2022" name="Int. J. Mol. Sci.">
        <title>Draft Genome of Tanacetum Coccineum: Genomic Comparison of Closely Related Tanacetum-Family Plants.</title>
        <authorList>
            <person name="Yamashiro T."/>
            <person name="Shiraishi A."/>
            <person name="Nakayama K."/>
            <person name="Satake H."/>
        </authorList>
    </citation>
    <scope>NUCLEOTIDE SEQUENCE</scope>
</reference>
<sequence>MDRISNLPPPIIESILCLVPIKEAARTSILSNEWRYRWTKIPKLVFKEDMFEVHTFRAELPIMEGSFDELNQRKWMTKRCKLFYAIYQVLLKHAGPVHEFSLSMGADVACVEIDHIIFHLLSKNTLKKLTLDIPWDYRLPLSVFSLHHLTDLHLNSCELHHQPPFKNNIDYIGVDDSTIANLFERLPVVESLSIYLWTVKLFIKDGVPRELPTTLAHLKYVYVDYMCFIYKYGLNFLALLMRCSPNLEKLKLQIFNDPMDESDKYCSYTIEDCSDIWLEHLNELEIKNFSNEKDEMDFVKLILAKSPVLKKVKLILWEDVDEEEELQITRLLLPSPRASKAVTIILEHVV</sequence>
<evidence type="ECO:0000259" key="1">
    <source>
        <dbReference type="SMART" id="SM00579"/>
    </source>
</evidence>
<dbReference type="PANTHER" id="PTHR31639">
    <property type="entry name" value="F-BOX PROTEIN-LIKE"/>
    <property type="match status" value="1"/>
</dbReference>
<name>A0ABQ5ETC4_9ASTR</name>
<dbReference type="InterPro" id="IPR001810">
    <property type="entry name" value="F-box_dom"/>
</dbReference>
<dbReference type="EMBL" id="BQNB010016652">
    <property type="protein sequence ID" value="GJT54199.1"/>
    <property type="molecule type" value="Genomic_DNA"/>
</dbReference>
<dbReference type="InterPro" id="IPR032675">
    <property type="entry name" value="LRR_dom_sf"/>
</dbReference>
<dbReference type="InterPro" id="IPR006566">
    <property type="entry name" value="FBD"/>
</dbReference>
<dbReference type="Proteomes" id="UP001151760">
    <property type="component" value="Unassembled WGS sequence"/>
</dbReference>